<dbReference type="EMBL" id="CM032181">
    <property type="protein sequence ID" value="KAG7098861.1"/>
    <property type="molecule type" value="Genomic_DNA"/>
</dbReference>
<name>A0A9P8AEG9_9AGAR</name>
<accession>A0A9P8AEG9</accession>
<gene>
    <name evidence="1" type="ORF">E1B28_000764</name>
</gene>
<dbReference type="PANTHER" id="PTHR37539">
    <property type="entry name" value="SECRETED PROTEIN-RELATED"/>
    <property type="match status" value="1"/>
</dbReference>
<dbReference type="PANTHER" id="PTHR37539:SF1">
    <property type="entry name" value="ER-BOUND OXYGENASE MPAB_MPAB'_RUBBER OXYGENASE CATALYTIC DOMAIN-CONTAINING PROTEIN"/>
    <property type="match status" value="1"/>
</dbReference>
<dbReference type="Proteomes" id="UP001049176">
    <property type="component" value="Chromosome 1"/>
</dbReference>
<dbReference type="AlphaFoldDB" id="A0A9P8AEG9"/>
<dbReference type="RefSeq" id="XP_043015331.1">
    <property type="nucleotide sequence ID" value="XM_043146628.1"/>
</dbReference>
<evidence type="ECO:0000313" key="1">
    <source>
        <dbReference type="EMBL" id="KAG7098861.1"/>
    </source>
</evidence>
<proteinExistence type="predicted"/>
<comment type="caution">
    <text evidence="1">The sequence shown here is derived from an EMBL/GenBank/DDBJ whole genome shotgun (WGS) entry which is preliminary data.</text>
</comment>
<protein>
    <submittedName>
        <fullName evidence="1">Uncharacterized protein</fullName>
    </submittedName>
</protein>
<keyword evidence="2" id="KW-1185">Reference proteome</keyword>
<organism evidence="1 2">
    <name type="scientific">Marasmius oreades</name>
    <name type="common">fairy-ring Marasmius</name>
    <dbReference type="NCBI Taxonomy" id="181124"/>
    <lineage>
        <taxon>Eukaryota</taxon>
        <taxon>Fungi</taxon>
        <taxon>Dikarya</taxon>
        <taxon>Basidiomycota</taxon>
        <taxon>Agaricomycotina</taxon>
        <taxon>Agaricomycetes</taxon>
        <taxon>Agaricomycetidae</taxon>
        <taxon>Agaricales</taxon>
        <taxon>Marasmiineae</taxon>
        <taxon>Marasmiaceae</taxon>
        <taxon>Marasmius</taxon>
    </lineage>
</organism>
<sequence>MYHKLQTFVSKLDVHDNASPASTFWKSIIDTPPSDLRVTDGEFQRGRALFLDNSVQISQSLLFFSLAGGFASPRIVRTLEAVSYLVPSPEKKLSSASKDRTYRRLLETFQFVLDVMKCFAPESDLDGATHILPGGEGWKSIIRVRMLHGIARARVQAKVYHEPDVPRSLNDVPISQEDISATQVHFPRLFIPHPSGP</sequence>
<dbReference type="OrthoDB" id="6361347at2759"/>
<evidence type="ECO:0000313" key="2">
    <source>
        <dbReference type="Proteomes" id="UP001049176"/>
    </source>
</evidence>
<dbReference type="KEGG" id="more:E1B28_000764"/>
<dbReference type="InterPro" id="IPR037473">
    <property type="entry name" value="Lcp-like"/>
</dbReference>
<reference evidence="1" key="1">
    <citation type="journal article" date="2021" name="Genome Biol. Evol.">
        <title>The assembled and annotated genome of the fairy-ring fungus Marasmius oreades.</title>
        <authorList>
            <person name="Hiltunen M."/>
            <person name="Ament-Velasquez S.L."/>
            <person name="Johannesson H."/>
        </authorList>
    </citation>
    <scope>NUCLEOTIDE SEQUENCE</scope>
    <source>
        <strain evidence="1">03SP1</strain>
    </source>
</reference>
<dbReference type="GeneID" id="66069840"/>